<accession>A0A494X3M0</accession>
<sequence>MTKFNSRRREKWGVVVVELAKALFFVQAARDRVSAVHSRNVASHLVRHMKKKFKEVLFND</sequence>
<keyword evidence="2" id="KW-1185">Reference proteome</keyword>
<dbReference type="EMBL" id="RBWE01000001">
    <property type="protein sequence ID" value="RKO67510.1"/>
    <property type="molecule type" value="Genomic_DNA"/>
</dbReference>
<comment type="caution">
    <text evidence="1">The sequence shown here is derived from an EMBL/GenBank/DDBJ whole genome shotgun (WGS) entry which is preliminary data.</text>
</comment>
<organism evidence="1 2">
    <name type="scientific">Desulfofundulus salinus</name>
    <dbReference type="NCBI Taxonomy" id="2419843"/>
    <lineage>
        <taxon>Bacteria</taxon>
        <taxon>Bacillati</taxon>
        <taxon>Bacillota</taxon>
        <taxon>Clostridia</taxon>
        <taxon>Eubacteriales</taxon>
        <taxon>Peptococcaceae</taxon>
        <taxon>Desulfofundulus</taxon>
    </lineage>
</organism>
<protein>
    <submittedName>
        <fullName evidence="1">Uncharacterized protein</fullName>
    </submittedName>
</protein>
<dbReference type="AlphaFoldDB" id="A0A494X3M0"/>
<reference evidence="1 2" key="1">
    <citation type="submission" date="2018-10" db="EMBL/GenBank/DDBJ databases">
        <authorList>
            <person name="Grouzdev D.S."/>
            <person name="Krutkina M.S."/>
            <person name="Tourova T.P."/>
            <person name="Nazina T.N."/>
        </authorList>
    </citation>
    <scope>NUCLEOTIDE SEQUENCE [LARGE SCALE GENOMIC DNA]</scope>
    <source>
        <strain evidence="1 2">435</strain>
    </source>
</reference>
<evidence type="ECO:0000313" key="1">
    <source>
        <dbReference type="EMBL" id="RKO67510.1"/>
    </source>
</evidence>
<proteinExistence type="predicted"/>
<gene>
    <name evidence="1" type="ORF">D7024_11440</name>
</gene>
<dbReference type="Proteomes" id="UP000271256">
    <property type="component" value="Unassembled WGS sequence"/>
</dbReference>
<name>A0A494X3M0_9FIRM</name>
<evidence type="ECO:0000313" key="2">
    <source>
        <dbReference type="Proteomes" id="UP000271256"/>
    </source>
</evidence>